<gene>
    <name evidence="3" type="primary">A09g516510.1_BraROA</name>
    <name evidence="2" type="synonym">SC178g500060.1_BraROA</name>
    <name evidence="3" type="ORF">IGI04_037385</name>
    <name evidence="2" type="ORF">IGI04_042574</name>
</gene>
<feature type="region of interest" description="Disordered" evidence="1">
    <location>
        <begin position="48"/>
        <end position="67"/>
    </location>
</feature>
<evidence type="ECO:0000313" key="4">
    <source>
        <dbReference type="Proteomes" id="UP000823674"/>
    </source>
</evidence>
<comment type="caution">
    <text evidence="3">The sequence shown here is derived from an EMBL/GenBank/DDBJ whole genome shotgun (WGS) entry which is preliminary data.</text>
</comment>
<dbReference type="EMBL" id="JADBGQ010000008">
    <property type="protein sequence ID" value="KAG5385915.1"/>
    <property type="molecule type" value="Genomic_DNA"/>
</dbReference>
<evidence type="ECO:0000313" key="3">
    <source>
        <dbReference type="EMBL" id="KAG5385915.1"/>
    </source>
</evidence>
<reference evidence="3 4" key="1">
    <citation type="submission" date="2021-03" db="EMBL/GenBank/DDBJ databases">
        <authorList>
            <person name="King G.J."/>
            <person name="Bancroft I."/>
            <person name="Baten A."/>
            <person name="Bloomfield J."/>
            <person name="Borpatragohain P."/>
            <person name="He Z."/>
            <person name="Irish N."/>
            <person name="Irwin J."/>
            <person name="Liu K."/>
            <person name="Mauleon R.P."/>
            <person name="Moore J."/>
            <person name="Morris R."/>
            <person name="Ostergaard L."/>
            <person name="Wang B."/>
            <person name="Wells R."/>
        </authorList>
    </citation>
    <scope>NUCLEOTIDE SEQUENCE [LARGE SCALE GENOMIC DNA]</scope>
    <source>
        <strain evidence="3">R-o-18</strain>
        <tissue evidence="3">Leaf</tissue>
    </source>
</reference>
<sequence>MASILYHQLQRPLLSSSPLGAKLLTPSSLEPDVFFSWTRRLGTRIARPCPYTSASKENHHQDRKRTG</sequence>
<keyword evidence="4" id="KW-1185">Reference proteome</keyword>
<name>A0ABQ7LJV3_BRACM</name>
<accession>A0ABQ7LJV3</accession>
<feature type="compositionally biased region" description="Basic and acidic residues" evidence="1">
    <location>
        <begin position="56"/>
        <end position="67"/>
    </location>
</feature>
<evidence type="ECO:0000256" key="1">
    <source>
        <dbReference type="SAM" id="MobiDB-lite"/>
    </source>
</evidence>
<organism evidence="3 4">
    <name type="scientific">Brassica rapa subsp. trilocularis</name>
    <dbReference type="NCBI Taxonomy" id="1813537"/>
    <lineage>
        <taxon>Eukaryota</taxon>
        <taxon>Viridiplantae</taxon>
        <taxon>Streptophyta</taxon>
        <taxon>Embryophyta</taxon>
        <taxon>Tracheophyta</taxon>
        <taxon>Spermatophyta</taxon>
        <taxon>Magnoliopsida</taxon>
        <taxon>eudicotyledons</taxon>
        <taxon>Gunneridae</taxon>
        <taxon>Pentapetalae</taxon>
        <taxon>rosids</taxon>
        <taxon>malvids</taxon>
        <taxon>Brassicales</taxon>
        <taxon>Brassicaceae</taxon>
        <taxon>Brassiceae</taxon>
        <taxon>Brassica</taxon>
    </lineage>
</organism>
<dbReference type="Proteomes" id="UP000823674">
    <property type="component" value="Chromosome A09"/>
</dbReference>
<proteinExistence type="predicted"/>
<dbReference type="EMBL" id="JADBGQ010000048">
    <property type="protein sequence ID" value="KAG5374091.1"/>
    <property type="molecule type" value="Genomic_DNA"/>
</dbReference>
<evidence type="ECO:0000313" key="2">
    <source>
        <dbReference type="EMBL" id="KAG5374091.1"/>
    </source>
</evidence>
<protein>
    <submittedName>
        <fullName evidence="3">Uncharacterized protein</fullName>
    </submittedName>
</protein>